<proteinExistence type="predicted"/>
<keyword evidence="4" id="KW-1185">Reference proteome</keyword>
<evidence type="ECO:0000259" key="2">
    <source>
        <dbReference type="Pfam" id="PF02538"/>
    </source>
</evidence>
<reference evidence="3 4" key="1">
    <citation type="submission" date="2024-02" db="EMBL/GenBank/DDBJ databases">
        <authorList>
            <person name="Daric V."/>
            <person name="Darras S."/>
        </authorList>
    </citation>
    <scope>NUCLEOTIDE SEQUENCE [LARGE SCALE GENOMIC DNA]</scope>
</reference>
<dbReference type="Pfam" id="PF02538">
    <property type="entry name" value="Hydantoinase_B"/>
    <property type="match status" value="1"/>
</dbReference>
<dbReference type="PANTHER" id="PTHR11365:SF2">
    <property type="entry name" value="5-OXOPROLINASE"/>
    <property type="match status" value="1"/>
</dbReference>
<comment type="caution">
    <text evidence="3">The sequence shown here is derived from an EMBL/GenBank/DDBJ whole genome shotgun (WGS) entry which is preliminary data.</text>
</comment>
<dbReference type="Pfam" id="PF01968">
    <property type="entry name" value="Hydantoinase_A"/>
    <property type="match status" value="1"/>
</dbReference>
<dbReference type="InterPro" id="IPR002821">
    <property type="entry name" value="Hydantoinase_A"/>
</dbReference>
<dbReference type="InterPro" id="IPR045079">
    <property type="entry name" value="Oxoprolinase-like"/>
</dbReference>
<dbReference type="Proteomes" id="UP001642483">
    <property type="component" value="Unassembled WGS sequence"/>
</dbReference>
<name>A0ABP0G8Q3_CLALP</name>
<dbReference type="PANTHER" id="PTHR11365">
    <property type="entry name" value="5-OXOPROLINASE RELATED"/>
    <property type="match status" value="1"/>
</dbReference>
<evidence type="ECO:0000313" key="3">
    <source>
        <dbReference type="EMBL" id="CAK8687211.1"/>
    </source>
</evidence>
<protein>
    <submittedName>
        <fullName evidence="3">Uncharacterized protein</fullName>
    </submittedName>
</protein>
<dbReference type="InterPro" id="IPR003692">
    <property type="entry name" value="Hydantoinase_B"/>
</dbReference>
<evidence type="ECO:0000259" key="1">
    <source>
        <dbReference type="Pfam" id="PF01968"/>
    </source>
</evidence>
<accession>A0ABP0G8Q3</accession>
<feature type="domain" description="Hydantoinase A/oxoprolinase" evidence="1">
    <location>
        <begin position="58"/>
        <end position="164"/>
    </location>
</feature>
<dbReference type="EMBL" id="CAWYQH010000104">
    <property type="protein sequence ID" value="CAK8687211.1"/>
    <property type="molecule type" value="Genomic_DNA"/>
</dbReference>
<gene>
    <name evidence="3" type="ORF">CVLEPA_LOCUS19282</name>
</gene>
<evidence type="ECO:0000313" key="4">
    <source>
        <dbReference type="Proteomes" id="UP001642483"/>
    </source>
</evidence>
<sequence length="284" mass="31242">MEKIDFIRMGTTVATSFLLERKDERMALALTEGWRDPLGNQSRPKMLDLNCTYAYVSVRQELKSFQSDVSNIDINSLFMQSDGDLTPIDKFDGSRAILSGPAGGVVGYTMTSFEDQPSIGYHMGGTSTDVSRYDGEYEHVFKSTTAGVTIQAPQFFRICQVIHGPAIIIHKISTILVEPNCKGKMTKKGDVTIMIGKGKPKHIGKELDAIQLSIFSQRFMSIAEQMGRILQRTAISTNIKERLDFSCALFGHDGGLVSNASHILGHLGGHAGCRAVPDEGDRYQ</sequence>
<organism evidence="3 4">
    <name type="scientific">Clavelina lepadiformis</name>
    <name type="common">Light-bulb sea squirt</name>
    <name type="synonym">Ascidia lepadiformis</name>
    <dbReference type="NCBI Taxonomy" id="159417"/>
    <lineage>
        <taxon>Eukaryota</taxon>
        <taxon>Metazoa</taxon>
        <taxon>Chordata</taxon>
        <taxon>Tunicata</taxon>
        <taxon>Ascidiacea</taxon>
        <taxon>Aplousobranchia</taxon>
        <taxon>Clavelinidae</taxon>
        <taxon>Clavelina</taxon>
    </lineage>
</organism>
<feature type="domain" description="Hydantoinase B/oxoprolinase" evidence="2">
    <location>
        <begin position="208"/>
        <end position="271"/>
    </location>
</feature>